<organism evidence="7 8">
    <name type="scientific">Ferruginivarius sediminum</name>
    <dbReference type="NCBI Taxonomy" id="2661937"/>
    <lineage>
        <taxon>Bacteria</taxon>
        <taxon>Pseudomonadati</taxon>
        <taxon>Pseudomonadota</taxon>
        <taxon>Alphaproteobacteria</taxon>
        <taxon>Rhodospirillales</taxon>
        <taxon>Rhodospirillaceae</taxon>
        <taxon>Ferruginivarius</taxon>
    </lineage>
</organism>
<dbReference type="InterPro" id="IPR002575">
    <property type="entry name" value="Aminoglycoside_PTrfase"/>
</dbReference>
<keyword evidence="8" id="KW-1185">Reference proteome</keyword>
<comment type="caution">
    <text evidence="7">The sequence shown here is derived from an EMBL/GenBank/DDBJ whole genome shotgun (WGS) entry which is preliminary data.</text>
</comment>
<gene>
    <name evidence="7" type="ORF">DRB17_17430</name>
</gene>
<protein>
    <submittedName>
        <fullName evidence="7">Aminoglycoside phosphotransferase family protein</fullName>
    </submittedName>
</protein>
<evidence type="ECO:0000256" key="2">
    <source>
        <dbReference type="ARBA" id="ARBA00022679"/>
    </source>
</evidence>
<dbReference type="Gene3D" id="3.90.1200.10">
    <property type="match status" value="1"/>
</dbReference>
<dbReference type="Gene3D" id="3.30.200.20">
    <property type="entry name" value="Phosphorylase Kinase, domain 1"/>
    <property type="match status" value="1"/>
</dbReference>
<dbReference type="GO" id="GO:0005524">
    <property type="term" value="F:ATP binding"/>
    <property type="evidence" value="ECO:0007669"/>
    <property type="project" value="UniProtKB-KW"/>
</dbReference>
<proteinExistence type="inferred from homology"/>
<sequence>MRMTEETATVVAELVRLGLVGSGVTPRLTPLTGGVASDIWKVETPERCFCVKRALAKLRVAADWRAPVERNAYEVAWFETAGRIVPDAVPRLLGHAPRAGLFAMSYLDPAEYRLWKAELLAGRAKPDDAAAVGDRLVRIHADTADDSGVARRFDSDAIFHAIRLEPYLEATARAHPDVAGALMELSRATARTRRCLVHGDVSPKNIQIGPKGPVFLDAECAWFGDPAFDLAFCLNHLLLKALAVPAARQALSDSFTALATTYLGGVTWEPSAAMEARTARLLPGLFLARVDGKSPVEYLTDEADKSRVRRTARALLRRPATRLADILETWHAELKA</sequence>
<dbReference type="EMBL" id="QPMH01000024">
    <property type="protein sequence ID" value="RDD60590.1"/>
    <property type="molecule type" value="Genomic_DNA"/>
</dbReference>
<evidence type="ECO:0000256" key="1">
    <source>
        <dbReference type="ARBA" id="ARBA00010165"/>
    </source>
</evidence>
<keyword evidence="3" id="KW-0547">Nucleotide-binding</keyword>
<dbReference type="PANTHER" id="PTHR34273">
    <property type="entry name" value="METHYLTHIORIBOSE KINASE"/>
    <property type="match status" value="1"/>
</dbReference>
<dbReference type="SUPFAM" id="SSF56112">
    <property type="entry name" value="Protein kinase-like (PK-like)"/>
    <property type="match status" value="1"/>
</dbReference>
<feature type="domain" description="Aminoglycoside phosphotransferase" evidence="6">
    <location>
        <begin position="28"/>
        <end position="237"/>
    </location>
</feature>
<dbReference type="Pfam" id="PF01636">
    <property type="entry name" value="APH"/>
    <property type="match status" value="1"/>
</dbReference>
<evidence type="ECO:0000256" key="4">
    <source>
        <dbReference type="ARBA" id="ARBA00022777"/>
    </source>
</evidence>
<evidence type="ECO:0000256" key="5">
    <source>
        <dbReference type="ARBA" id="ARBA00022840"/>
    </source>
</evidence>
<dbReference type="InterPro" id="IPR011009">
    <property type="entry name" value="Kinase-like_dom_sf"/>
</dbReference>
<evidence type="ECO:0000313" key="7">
    <source>
        <dbReference type="EMBL" id="RDD60590.1"/>
    </source>
</evidence>
<evidence type="ECO:0000259" key="6">
    <source>
        <dbReference type="Pfam" id="PF01636"/>
    </source>
</evidence>
<reference evidence="7 8" key="1">
    <citation type="submission" date="2018-07" db="EMBL/GenBank/DDBJ databases">
        <title>Venubactetium sediminum gen. nov., sp. nov., isolated from a marine solar saltern.</title>
        <authorList>
            <person name="Wang S."/>
        </authorList>
    </citation>
    <scope>NUCLEOTIDE SEQUENCE [LARGE SCALE GENOMIC DNA]</scope>
    <source>
        <strain evidence="7 8">WD2A32</strain>
    </source>
</reference>
<name>A0A369T5J2_9PROT</name>
<accession>A0A369T5J2</accession>
<comment type="similarity">
    <text evidence="1">Belongs to the methylthioribose kinase family.</text>
</comment>
<keyword evidence="5" id="KW-0067">ATP-binding</keyword>
<dbReference type="AlphaFoldDB" id="A0A369T5J2"/>
<evidence type="ECO:0000313" key="8">
    <source>
        <dbReference type="Proteomes" id="UP000253941"/>
    </source>
</evidence>
<evidence type="ECO:0000256" key="3">
    <source>
        <dbReference type="ARBA" id="ARBA00022741"/>
    </source>
</evidence>
<dbReference type="PANTHER" id="PTHR34273:SF2">
    <property type="entry name" value="METHYLTHIORIBOSE KINASE"/>
    <property type="match status" value="1"/>
</dbReference>
<keyword evidence="4" id="KW-0418">Kinase</keyword>
<keyword evidence="2 7" id="KW-0808">Transferase</keyword>
<dbReference type="Proteomes" id="UP000253941">
    <property type="component" value="Unassembled WGS sequence"/>
</dbReference>
<dbReference type="GO" id="GO:0016301">
    <property type="term" value="F:kinase activity"/>
    <property type="evidence" value="ECO:0007669"/>
    <property type="project" value="UniProtKB-KW"/>
</dbReference>